<evidence type="ECO:0000256" key="3">
    <source>
        <dbReference type="ARBA" id="ARBA00022840"/>
    </source>
</evidence>
<evidence type="ECO:0000256" key="2">
    <source>
        <dbReference type="ARBA" id="ARBA00022741"/>
    </source>
</evidence>
<dbReference type="GO" id="GO:0004824">
    <property type="term" value="F:lysine-tRNA ligase activity"/>
    <property type="evidence" value="ECO:0007669"/>
    <property type="project" value="InterPro"/>
</dbReference>
<reference evidence="5 6" key="1">
    <citation type="submission" date="2020-05" db="EMBL/GenBank/DDBJ databases">
        <title>Complete genome of Desulfobulbus oligotrophicus.</title>
        <authorList>
            <person name="Podar M."/>
        </authorList>
    </citation>
    <scope>NUCLEOTIDE SEQUENCE [LARGE SCALE GENOMIC DNA]</scope>
    <source>
        <strain evidence="5 6">Prop6</strain>
    </source>
</reference>
<dbReference type="PANTHER" id="PTHR42918:SF6">
    <property type="entry name" value="ELONGATION FACTOR P--(R)-BETA-LYSINE LIGASE"/>
    <property type="match status" value="1"/>
</dbReference>
<keyword evidence="1" id="KW-0436">Ligase</keyword>
<dbReference type="InterPro" id="IPR004364">
    <property type="entry name" value="Aa-tRNA-synt_II"/>
</dbReference>
<dbReference type="RefSeq" id="WP_199264220.1">
    <property type="nucleotide sequence ID" value="NZ_CP054140.1"/>
</dbReference>
<dbReference type="PROSITE" id="PS50862">
    <property type="entry name" value="AA_TRNA_LIGASE_II"/>
    <property type="match status" value="1"/>
</dbReference>
<protein>
    <submittedName>
        <fullName evidence="5">EF-P lysine aminoacylase GenX</fullName>
    </submittedName>
</protein>
<dbReference type="GO" id="GO:0005524">
    <property type="term" value="F:ATP binding"/>
    <property type="evidence" value="ECO:0007669"/>
    <property type="project" value="UniProtKB-KW"/>
</dbReference>
<sequence length="306" mass="34956">MMTPAGLQQRSQLLQTIRGFFLGNDYIEVDTPQRLPVLIPESNLIPFASEDCFLQTSPELCMKRLLANGCERIFQICHCFRKEEHGRLHQSEFTMLEWYHKGADYYDLMRQCEALFCFLARQCAELPGVVDTSTICWKGTSVSLAAPWERLTVADAFEQYAGVDVEEALRTDMFDELLVTAIEPYLGQDRPVFLYEYPLERGLLARRSAQNPKVAERFELYVAGVELANGFSELADPQEQRFRFMEEIDQIWLTRGLDTELPQMFLDELGKIGTAAGIALGVDRLCMLFMGVTDIALVLPFSFEEL</sequence>
<dbReference type="Gene3D" id="3.30.930.10">
    <property type="entry name" value="Bira Bifunctional Protein, Domain 2"/>
    <property type="match status" value="1"/>
</dbReference>
<dbReference type="NCBIfam" id="TIGR00462">
    <property type="entry name" value="genX"/>
    <property type="match status" value="1"/>
</dbReference>
<name>A0A7T5VCK6_9BACT</name>
<dbReference type="Proteomes" id="UP000596092">
    <property type="component" value="Chromosome"/>
</dbReference>
<dbReference type="SUPFAM" id="SSF55681">
    <property type="entry name" value="Class II aaRS and biotin synthetases"/>
    <property type="match status" value="1"/>
</dbReference>
<dbReference type="Pfam" id="PF00152">
    <property type="entry name" value="tRNA-synt_2"/>
    <property type="match status" value="1"/>
</dbReference>
<proteinExistence type="predicted"/>
<feature type="domain" description="Aminoacyl-transfer RNA synthetases class-II family profile" evidence="4">
    <location>
        <begin position="1"/>
        <end position="300"/>
    </location>
</feature>
<evidence type="ECO:0000313" key="5">
    <source>
        <dbReference type="EMBL" id="QQG65399.1"/>
    </source>
</evidence>
<gene>
    <name evidence="5" type="primary">genX</name>
    <name evidence="5" type="ORF">HP555_05735</name>
</gene>
<dbReference type="KEGG" id="dog:HP555_05735"/>
<keyword evidence="2" id="KW-0547">Nucleotide-binding</keyword>
<evidence type="ECO:0000256" key="1">
    <source>
        <dbReference type="ARBA" id="ARBA00022598"/>
    </source>
</evidence>
<dbReference type="AlphaFoldDB" id="A0A7T5VCK6"/>
<organism evidence="5 6">
    <name type="scientific">Desulfobulbus oligotrophicus</name>
    <dbReference type="NCBI Taxonomy" id="1909699"/>
    <lineage>
        <taxon>Bacteria</taxon>
        <taxon>Pseudomonadati</taxon>
        <taxon>Thermodesulfobacteriota</taxon>
        <taxon>Desulfobulbia</taxon>
        <taxon>Desulfobulbales</taxon>
        <taxon>Desulfobulbaceae</taxon>
        <taxon>Desulfobulbus</taxon>
    </lineage>
</organism>
<dbReference type="InterPro" id="IPR045864">
    <property type="entry name" value="aa-tRNA-synth_II/BPL/LPL"/>
</dbReference>
<dbReference type="GO" id="GO:0005829">
    <property type="term" value="C:cytosol"/>
    <property type="evidence" value="ECO:0007669"/>
    <property type="project" value="TreeGrafter"/>
</dbReference>
<dbReference type="InterPro" id="IPR018149">
    <property type="entry name" value="Lys-tRNA-synth_II_C"/>
</dbReference>
<dbReference type="EMBL" id="CP054140">
    <property type="protein sequence ID" value="QQG65399.1"/>
    <property type="molecule type" value="Genomic_DNA"/>
</dbReference>
<dbReference type="InterPro" id="IPR006195">
    <property type="entry name" value="aa-tRNA-synth_II"/>
</dbReference>
<accession>A0A7T5VCK6</accession>
<dbReference type="PRINTS" id="PR00982">
    <property type="entry name" value="TRNASYNTHLYS"/>
</dbReference>
<keyword evidence="3" id="KW-0067">ATP-binding</keyword>
<dbReference type="PANTHER" id="PTHR42918">
    <property type="entry name" value="LYSYL-TRNA SYNTHETASE"/>
    <property type="match status" value="1"/>
</dbReference>
<evidence type="ECO:0000313" key="6">
    <source>
        <dbReference type="Proteomes" id="UP000596092"/>
    </source>
</evidence>
<keyword evidence="6" id="KW-1185">Reference proteome</keyword>
<dbReference type="GO" id="GO:0006430">
    <property type="term" value="P:lysyl-tRNA aminoacylation"/>
    <property type="evidence" value="ECO:0007669"/>
    <property type="project" value="InterPro"/>
</dbReference>
<dbReference type="GO" id="GO:0000049">
    <property type="term" value="F:tRNA binding"/>
    <property type="evidence" value="ECO:0007669"/>
    <property type="project" value="TreeGrafter"/>
</dbReference>
<evidence type="ECO:0000259" key="4">
    <source>
        <dbReference type="PROSITE" id="PS50862"/>
    </source>
</evidence>
<dbReference type="InterPro" id="IPR004525">
    <property type="entry name" value="EpmA"/>
</dbReference>